<dbReference type="GO" id="GO:0009229">
    <property type="term" value="P:thiamine diphosphate biosynthetic process"/>
    <property type="evidence" value="ECO:0007669"/>
    <property type="project" value="UniProtKB-UniPathway"/>
</dbReference>
<evidence type="ECO:0000313" key="5">
    <source>
        <dbReference type="Proteomes" id="UP000481037"/>
    </source>
</evidence>
<dbReference type="CDD" id="cd01169">
    <property type="entry name" value="HMPP_kinase"/>
    <property type="match status" value="1"/>
</dbReference>
<dbReference type="Proteomes" id="UP000481037">
    <property type="component" value="Unassembled WGS sequence"/>
</dbReference>
<dbReference type="Pfam" id="PF08543">
    <property type="entry name" value="Phos_pyr_kin"/>
    <property type="match status" value="2"/>
</dbReference>
<dbReference type="InterPro" id="IPR004399">
    <property type="entry name" value="HMP/HMP-P_kinase_dom"/>
</dbReference>
<dbReference type="PANTHER" id="PTHR20858">
    <property type="entry name" value="PHOSPHOMETHYLPYRIMIDINE KINASE"/>
    <property type="match status" value="1"/>
</dbReference>
<proteinExistence type="predicted"/>
<dbReference type="PANTHER" id="PTHR20858:SF17">
    <property type="entry name" value="HYDROXYMETHYLPYRIMIDINE_PHOSPHOMETHYLPYRIMIDINE KINASE THI20-RELATED"/>
    <property type="match status" value="1"/>
</dbReference>
<organism evidence="4 5">
    <name type="scientific">Duganella alba</name>
    <dbReference type="NCBI Taxonomy" id="2666081"/>
    <lineage>
        <taxon>Bacteria</taxon>
        <taxon>Pseudomonadati</taxon>
        <taxon>Pseudomonadota</taxon>
        <taxon>Betaproteobacteria</taxon>
        <taxon>Burkholderiales</taxon>
        <taxon>Oxalobacteraceae</taxon>
        <taxon>Telluria group</taxon>
        <taxon>Duganella</taxon>
    </lineage>
</organism>
<evidence type="ECO:0000256" key="1">
    <source>
        <dbReference type="ARBA" id="ARBA00004948"/>
    </source>
</evidence>
<comment type="caution">
    <text evidence="4">The sequence shown here is derived from an EMBL/GenBank/DDBJ whole genome shotgun (WGS) entry which is preliminary data.</text>
</comment>
<evidence type="ECO:0000313" key="4">
    <source>
        <dbReference type="EMBL" id="MRX09755.1"/>
    </source>
</evidence>
<name>A0A6L5QJB7_9BURK</name>
<dbReference type="SUPFAM" id="SSF53613">
    <property type="entry name" value="Ribokinase-like"/>
    <property type="match status" value="1"/>
</dbReference>
<dbReference type="GO" id="GO:0008972">
    <property type="term" value="F:phosphomethylpyrimidine kinase activity"/>
    <property type="evidence" value="ECO:0007669"/>
    <property type="project" value="InterPro"/>
</dbReference>
<dbReference type="RefSeq" id="WP_154365765.1">
    <property type="nucleotide sequence ID" value="NZ_WKJM01000015.1"/>
</dbReference>
<evidence type="ECO:0000259" key="3">
    <source>
        <dbReference type="Pfam" id="PF08543"/>
    </source>
</evidence>
<protein>
    <recommendedName>
        <fullName evidence="2">hydroxymethylpyrimidine kinase</fullName>
        <ecNumber evidence="2">2.7.1.49</ecNumber>
    </recommendedName>
</protein>
<accession>A0A6L5QJB7</accession>
<keyword evidence="5" id="KW-1185">Reference proteome</keyword>
<dbReference type="InterPro" id="IPR029056">
    <property type="entry name" value="Ribokinase-like"/>
</dbReference>
<feature type="domain" description="Pyridoxamine kinase/Phosphomethylpyrimidine kinase" evidence="3">
    <location>
        <begin position="17"/>
        <end position="243"/>
    </location>
</feature>
<dbReference type="EC" id="2.7.1.49" evidence="2"/>
<dbReference type="EMBL" id="WKJM01000015">
    <property type="protein sequence ID" value="MRX09755.1"/>
    <property type="molecule type" value="Genomic_DNA"/>
</dbReference>
<evidence type="ECO:0000256" key="2">
    <source>
        <dbReference type="ARBA" id="ARBA00012135"/>
    </source>
</evidence>
<reference evidence="4 5" key="1">
    <citation type="submission" date="2019-11" db="EMBL/GenBank/DDBJ databases">
        <title>Novel species isolated from a subtropical stream in China.</title>
        <authorList>
            <person name="Lu H."/>
        </authorList>
    </citation>
    <scope>NUCLEOTIDE SEQUENCE [LARGE SCALE GENOMIC DNA]</scope>
    <source>
        <strain evidence="4 5">FT25W</strain>
    </source>
</reference>
<dbReference type="GO" id="GO:0008902">
    <property type="term" value="F:hydroxymethylpyrimidine kinase activity"/>
    <property type="evidence" value="ECO:0007669"/>
    <property type="project" value="UniProtKB-EC"/>
</dbReference>
<dbReference type="GO" id="GO:0009228">
    <property type="term" value="P:thiamine biosynthetic process"/>
    <property type="evidence" value="ECO:0007669"/>
    <property type="project" value="InterPro"/>
</dbReference>
<dbReference type="AlphaFoldDB" id="A0A6L5QJB7"/>
<comment type="pathway">
    <text evidence="1">Cofactor biosynthesis; thiamine diphosphate biosynthesis.</text>
</comment>
<gene>
    <name evidence="4" type="ORF">GJ697_18115</name>
</gene>
<sequence length="316" mass="31561">MSGADARPCVLVFAGLDPSGGAGLTADAQAIAGQGAHALTVCTALTVQDNDCVYGVRPVEAELVLRQAQALAGKMAISAVKIGITGSAANAQAIAEFIVWLRARGDAMPRPELPVVLDPVLASGHGDLLSRDDAVQAVSPLLPLTTVLTPNGPEAQALGGVLQPAAQAAALRARGCRHILITGGHGDGDEVVNRWYGPGAPIAGAASGAAAVSSASAGTTAAALSIAASAASTRATAAALTVAADGSGPAPCPREWRWPRLDGAFHGSGCTLASAIAGQLALGLPTAVALEYAQHYVYHALRDAYAIAAGQRIPLR</sequence>
<dbReference type="InterPro" id="IPR013749">
    <property type="entry name" value="PM/HMP-P_kinase-1"/>
</dbReference>
<dbReference type="Gene3D" id="3.40.1190.20">
    <property type="match status" value="1"/>
</dbReference>
<keyword evidence="4" id="KW-0418">Kinase</keyword>
<dbReference type="UniPathway" id="UPA00060">
    <property type="reaction ID" value="UER00138"/>
</dbReference>
<dbReference type="GO" id="GO:0005829">
    <property type="term" value="C:cytosol"/>
    <property type="evidence" value="ECO:0007669"/>
    <property type="project" value="TreeGrafter"/>
</dbReference>
<keyword evidence="4" id="KW-0808">Transferase</keyword>
<feature type="domain" description="Pyridoxamine kinase/Phosphomethylpyrimidine kinase" evidence="3">
    <location>
        <begin position="255"/>
        <end position="310"/>
    </location>
</feature>